<name>A0A3P3XNC1_9SPIR</name>
<sequence>MMKKLAIALLLVAMLSPLCAQQKTVSIWGWRAQDVDVWKGVEAALKAKGDTITIKYEVFPPTEYDSKLLVSLQGGVGPDIMYTRRLPGARTQALLDNGYLTALNGLVDLSNFDAVSLSFISANNKVWGVPFANQIIGIFYNKAIFDKYKLKEPQTWDELVQIAETLTKNGVTPFFVSGKEAWTLAMQNAMVGVSYPGDAWIGKLAAGKAKFTDPEYVNMLKDLNALKKYYQKDFMANTTAEQDVAFAMEQVAMIFYGVWGNTNWLKTNPDFKFDYFPIPPKDKNIPAKAYTYMDGAYGLNNTSKNKDTALKVLNYTGTKIYGELFSSTTGEITALKGVTMPASKPILVKCYDKMVNIAATNRYWVGSPFDAGTPSVYNILQEDMQSMYLDQMTPEALAKRLQDGISTWYPAFKK</sequence>
<dbReference type="PANTHER" id="PTHR43649:SF33">
    <property type="entry name" value="POLYGALACTURONAN_RHAMNOGALACTURONAN-BINDING PROTEIN YTCQ"/>
    <property type="match status" value="1"/>
</dbReference>
<feature type="signal peptide" evidence="9">
    <location>
        <begin position="1"/>
        <end position="20"/>
    </location>
</feature>
<dbReference type="Pfam" id="PF01547">
    <property type="entry name" value="SBP_bac_1"/>
    <property type="match status" value="1"/>
</dbReference>
<keyword evidence="4" id="KW-1003">Cell membrane</keyword>
<dbReference type="SUPFAM" id="SSF53850">
    <property type="entry name" value="Periplasmic binding protein-like II"/>
    <property type="match status" value="1"/>
</dbReference>
<evidence type="ECO:0000256" key="1">
    <source>
        <dbReference type="ARBA" id="ARBA00004418"/>
    </source>
</evidence>
<dbReference type="EMBL" id="FWDO01000004">
    <property type="protein sequence ID" value="SLM17791.1"/>
    <property type="molecule type" value="Genomic_DNA"/>
</dbReference>
<protein>
    <submittedName>
        <fullName evidence="10">Extracellular solute-binding protein family 1</fullName>
    </submittedName>
</protein>
<feature type="chain" id="PRO_5018033322" evidence="9">
    <location>
        <begin position="21"/>
        <end position="414"/>
    </location>
</feature>
<dbReference type="InterPro" id="IPR050490">
    <property type="entry name" value="Bact_solute-bd_prot1"/>
</dbReference>
<evidence type="ECO:0000256" key="4">
    <source>
        <dbReference type="ARBA" id="ARBA00022475"/>
    </source>
</evidence>
<keyword evidence="8" id="KW-0449">Lipoprotein</keyword>
<dbReference type="InterPro" id="IPR006059">
    <property type="entry name" value="SBP"/>
</dbReference>
<proteinExistence type="inferred from homology"/>
<evidence type="ECO:0000256" key="3">
    <source>
        <dbReference type="ARBA" id="ARBA00022448"/>
    </source>
</evidence>
<evidence type="ECO:0000256" key="2">
    <source>
        <dbReference type="ARBA" id="ARBA00008520"/>
    </source>
</evidence>
<gene>
    <name evidence="10" type="ORF">SPIRO4BDMA_40360</name>
</gene>
<dbReference type="InterPro" id="IPR006061">
    <property type="entry name" value="SBP_1_CS"/>
</dbReference>
<dbReference type="PANTHER" id="PTHR43649">
    <property type="entry name" value="ARABINOSE-BINDING PROTEIN-RELATED"/>
    <property type="match status" value="1"/>
</dbReference>
<evidence type="ECO:0000313" key="10">
    <source>
        <dbReference type="EMBL" id="SLM17791.1"/>
    </source>
</evidence>
<evidence type="ECO:0000256" key="8">
    <source>
        <dbReference type="ARBA" id="ARBA00023288"/>
    </source>
</evidence>
<evidence type="ECO:0000256" key="6">
    <source>
        <dbReference type="ARBA" id="ARBA00023136"/>
    </source>
</evidence>
<accession>A0A3P3XNC1</accession>
<keyword evidence="7" id="KW-0564">Palmitate</keyword>
<organism evidence="10">
    <name type="scientific">uncultured spirochete</name>
    <dbReference type="NCBI Taxonomy" id="156406"/>
    <lineage>
        <taxon>Bacteria</taxon>
        <taxon>Pseudomonadati</taxon>
        <taxon>Spirochaetota</taxon>
        <taxon>Spirochaetia</taxon>
        <taxon>Spirochaetales</taxon>
        <taxon>environmental samples</taxon>
    </lineage>
</organism>
<evidence type="ECO:0000256" key="9">
    <source>
        <dbReference type="SAM" id="SignalP"/>
    </source>
</evidence>
<comment type="subcellular location">
    <subcellularLocation>
        <location evidence="1">Periplasm</location>
    </subcellularLocation>
</comment>
<evidence type="ECO:0000256" key="5">
    <source>
        <dbReference type="ARBA" id="ARBA00022729"/>
    </source>
</evidence>
<dbReference type="GO" id="GO:0042597">
    <property type="term" value="C:periplasmic space"/>
    <property type="evidence" value="ECO:0007669"/>
    <property type="project" value="UniProtKB-SubCell"/>
</dbReference>
<keyword evidence="3" id="KW-0813">Transport</keyword>
<reference evidence="10" key="1">
    <citation type="submission" date="2017-02" db="EMBL/GenBank/DDBJ databases">
        <authorList>
            <person name="Regsiter A."/>
            <person name="William W."/>
        </authorList>
    </citation>
    <scope>NUCLEOTIDE SEQUENCE</scope>
    <source>
        <strain evidence="10">BdmA 4</strain>
    </source>
</reference>
<keyword evidence="6" id="KW-0472">Membrane</keyword>
<dbReference type="AlphaFoldDB" id="A0A3P3XNC1"/>
<comment type="similarity">
    <text evidence="2">Belongs to the bacterial solute-binding protein 1 family.</text>
</comment>
<evidence type="ECO:0000256" key="7">
    <source>
        <dbReference type="ARBA" id="ARBA00023139"/>
    </source>
</evidence>
<dbReference type="Gene3D" id="3.40.190.10">
    <property type="entry name" value="Periplasmic binding protein-like II"/>
    <property type="match status" value="2"/>
</dbReference>
<dbReference type="GO" id="GO:0055085">
    <property type="term" value="P:transmembrane transport"/>
    <property type="evidence" value="ECO:0007669"/>
    <property type="project" value="InterPro"/>
</dbReference>
<keyword evidence="5 9" id="KW-0732">Signal</keyword>
<dbReference type="PROSITE" id="PS01037">
    <property type="entry name" value="SBP_BACTERIAL_1"/>
    <property type="match status" value="1"/>
</dbReference>